<evidence type="ECO:0000259" key="6">
    <source>
        <dbReference type="Pfam" id="PF20511"/>
    </source>
</evidence>
<comment type="catalytic activity">
    <reaction evidence="3">
        <text>D-mannose 6-phosphate = D-fructose 6-phosphate</text>
        <dbReference type="Rhea" id="RHEA:12356"/>
        <dbReference type="ChEBI" id="CHEBI:58735"/>
        <dbReference type="ChEBI" id="CHEBI:61527"/>
        <dbReference type="EC" id="5.3.1.8"/>
    </reaction>
</comment>
<sequence length="335" mass="37278">MWPVKFRPVAIERIWGGDELKPLFGVRTDRPIGEYWVISAHPNGMSVVDGGPLAGKTLEELVQSYPEAYLGERSPQPRFPLLVKFIEAHDDLSVQVHPDDAYAATHEGDFGKTEAWYVLDAPDDGRVILGHSFPNRESYLRAVKEGRVREFLRYKPIHKGDLVFVPSRTLHALLRGTKVLEVQQTSDVTYRVYDWDRVDANGKPRQLHIEKAADVIDYEKQPDEPTPVAMAEEPGFAWVRLVSCPYFTLDRVRLEARSAELEQGAPGNPDCAIVVEGAGELACEVDGKTVRMPIKAGDALIIPSDVRRYTLVSSEGLTLVRAFYDSPAPSASSGP</sequence>
<dbReference type="InterPro" id="IPR014628">
    <property type="entry name" value="Man6P_isomerase_Firm_short"/>
</dbReference>
<feature type="domain" description="Phosphomannose isomerase type I catalytic" evidence="6">
    <location>
        <begin position="21"/>
        <end position="104"/>
    </location>
</feature>
<feature type="binding site" evidence="4">
    <location>
        <position position="114"/>
    </location>
    <ligand>
        <name>Zn(2+)</name>
        <dbReference type="ChEBI" id="CHEBI:29105"/>
    </ligand>
</feature>
<feature type="active site" evidence="5">
    <location>
        <position position="191"/>
    </location>
</feature>
<evidence type="ECO:0000256" key="2">
    <source>
        <dbReference type="ARBA" id="ARBA00022833"/>
    </source>
</evidence>
<dbReference type="InterPro" id="IPR014710">
    <property type="entry name" value="RmlC-like_jellyroll"/>
</dbReference>
<comment type="cofactor">
    <cofactor evidence="4">
        <name>Zn(2+)</name>
        <dbReference type="ChEBI" id="CHEBI:29105"/>
    </cofactor>
    <text evidence="4">Binds 1 zinc ion per subunit.</text>
</comment>
<dbReference type="STRING" id="252246.SAMN05421799_11266"/>
<dbReference type="Pfam" id="PF20511">
    <property type="entry name" value="PMI_typeI_cat"/>
    <property type="match status" value="1"/>
</dbReference>
<evidence type="ECO:0000313" key="8">
    <source>
        <dbReference type="Proteomes" id="UP000186156"/>
    </source>
</evidence>
<organism evidence="7 8">
    <name type="scientific">Alicyclobacillus vulcanalis</name>
    <dbReference type="NCBI Taxonomy" id="252246"/>
    <lineage>
        <taxon>Bacteria</taxon>
        <taxon>Bacillati</taxon>
        <taxon>Bacillota</taxon>
        <taxon>Bacilli</taxon>
        <taxon>Bacillales</taxon>
        <taxon>Alicyclobacillaceae</taxon>
        <taxon>Alicyclobacillus</taxon>
    </lineage>
</organism>
<accession>A0A1N7PAS6</accession>
<name>A0A1N7PAS6_9BACL</name>
<dbReference type="PIRSF" id="PIRSF036894">
    <property type="entry name" value="PMI_Firm_short"/>
    <property type="match status" value="1"/>
</dbReference>
<proteinExistence type="inferred from homology"/>
<dbReference type="SUPFAM" id="SSF51182">
    <property type="entry name" value="RmlC-like cupins"/>
    <property type="match status" value="1"/>
</dbReference>
<keyword evidence="2 3" id="KW-0862">Zinc</keyword>
<feature type="binding site" evidence="4">
    <location>
        <position position="171"/>
    </location>
    <ligand>
        <name>Zn(2+)</name>
        <dbReference type="ChEBI" id="CHEBI:29105"/>
    </ligand>
</feature>
<evidence type="ECO:0000313" key="7">
    <source>
        <dbReference type="EMBL" id="SIT07733.1"/>
    </source>
</evidence>
<comment type="similarity">
    <text evidence="3">Belongs to the mannose-6-phosphate isomerase type 1 family.</text>
</comment>
<evidence type="ECO:0000256" key="4">
    <source>
        <dbReference type="PIRSR" id="PIRSR036894-1"/>
    </source>
</evidence>
<protein>
    <recommendedName>
        <fullName evidence="3">Mannose-6-phosphate isomerase</fullName>
        <ecNumber evidence="3">5.3.1.8</ecNumber>
    </recommendedName>
</protein>
<feature type="binding site" evidence="4">
    <location>
        <position position="97"/>
    </location>
    <ligand>
        <name>Zn(2+)</name>
        <dbReference type="ChEBI" id="CHEBI:29105"/>
    </ligand>
</feature>
<dbReference type="OrthoDB" id="9808275at2"/>
<dbReference type="PANTHER" id="PTHR42742">
    <property type="entry name" value="TRANSCRIPTIONAL REPRESSOR MPRA"/>
    <property type="match status" value="1"/>
</dbReference>
<dbReference type="CDD" id="cd07010">
    <property type="entry name" value="cupin_PMI_type_I_N_bac"/>
    <property type="match status" value="1"/>
</dbReference>
<gene>
    <name evidence="7" type="ORF">SAMN05421799_11266</name>
</gene>
<dbReference type="GO" id="GO:0005975">
    <property type="term" value="P:carbohydrate metabolic process"/>
    <property type="evidence" value="ECO:0007669"/>
    <property type="project" value="UniProtKB-UniRule"/>
</dbReference>
<evidence type="ECO:0000256" key="5">
    <source>
        <dbReference type="PIRSR" id="PIRSR036894-2"/>
    </source>
</evidence>
<dbReference type="EMBL" id="FTOO01000012">
    <property type="protein sequence ID" value="SIT07733.1"/>
    <property type="molecule type" value="Genomic_DNA"/>
</dbReference>
<dbReference type="InterPro" id="IPR046457">
    <property type="entry name" value="PMI_typeI_cat"/>
</dbReference>
<keyword evidence="1 3" id="KW-0479">Metal-binding</keyword>
<dbReference type="EC" id="5.3.1.8" evidence="3"/>
<dbReference type="GO" id="GO:0004476">
    <property type="term" value="F:mannose-6-phosphate isomerase activity"/>
    <property type="evidence" value="ECO:0007669"/>
    <property type="project" value="UniProtKB-UniRule"/>
</dbReference>
<evidence type="ECO:0000256" key="1">
    <source>
        <dbReference type="ARBA" id="ARBA00022723"/>
    </source>
</evidence>
<evidence type="ECO:0000256" key="3">
    <source>
        <dbReference type="PIRNR" id="PIRNR036894"/>
    </source>
</evidence>
<keyword evidence="3 7" id="KW-0413">Isomerase</keyword>
<dbReference type="GO" id="GO:0008270">
    <property type="term" value="F:zinc ion binding"/>
    <property type="evidence" value="ECO:0007669"/>
    <property type="project" value="UniProtKB-UniRule"/>
</dbReference>
<dbReference type="AlphaFoldDB" id="A0A1N7PAS6"/>
<dbReference type="PANTHER" id="PTHR42742:SF3">
    <property type="entry name" value="FRUCTOKINASE"/>
    <property type="match status" value="1"/>
</dbReference>
<reference evidence="8" key="1">
    <citation type="submission" date="2017-01" db="EMBL/GenBank/DDBJ databases">
        <authorList>
            <person name="Varghese N."/>
            <person name="Submissions S."/>
        </authorList>
    </citation>
    <scope>NUCLEOTIDE SEQUENCE [LARGE SCALE GENOMIC DNA]</scope>
    <source>
        <strain evidence="8">DSM 16176</strain>
    </source>
</reference>
<dbReference type="InterPro" id="IPR011051">
    <property type="entry name" value="RmlC_Cupin_sf"/>
</dbReference>
<keyword evidence="8" id="KW-1185">Reference proteome</keyword>
<dbReference type="Gene3D" id="2.60.120.10">
    <property type="entry name" value="Jelly Rolls"/>
    <property type="match status" value="2"/>
</dbReference>
<dbReference type="Proteomes" id="UP000186156">
    <property type="component" value="Unassembled WGS sequence"/>
</dbReference>
<dbReference type="InterPro" id="IPR051804">
    <property type="entry name" value="Carb_Metab_Reg_Kinase/Isom"/>
</dbReference>